<accession>A0A919ULD0</accession>
<dbReference type="RefSeq" id="WP_204042557.1">
    <property type="nucleotide sequence ID" value="NZ_BOOA01000033.1"/>
</dbReference>
<evidence type="ECO:0000256" key="4">
    <source>
        <dbReference type="ARBA" id="ARBA00023239"/>
    </source>
</evidence>
<gene>
    <name evidence="6" type="ORF">Aph01nite_41740</name>
</gene>
<comment type="similarity">
    <text evidence="2">Belongs to the KHG/KDPG aldolase family.</text>
</comment>
<dbReference type="GO" id="GO:0016829">
    <property type="term" value="F:lyase activity"/>
    <property type="evidence" value="ECO:0007669"/>
    <property type="project" value="UniProtKB-KW"/>
</dbReference>
<dbReference type="InterPro" id="IPR031338">
    <property type="entry name" value="KDPG/KHG_AS_2"/>
</dbReference>
<dbReference type="InterPro" id="IPR013785">
    <property type="entry name" value="Aldolase_TIM"/>
</dbReference>
<keyword evidence="4" id="KW-0456">Lyase</keyword>
<dbReference type="PROSITE" id="PS00160">
    <property type="entry name" value="ALDOLASE_KDPG_KHG_2"/>
    <property type="match status" value="1"/>
</dbReference>
<evidence type="ECO:0000313" key="7">
    <source>
        <dbReference type="Proteomes" id="UP000640052"/>
    </source>
</evidence>
<evidence type="ECO:0000256" key="2">
    <source>
        <dbReference type="ARBA" id="ARBA00006906"/>
    </source>
</evidence>
<evidence type="ECO:0000256" key="1">
    <source>
        <dbReference type="ARBA" id="ARBA00004761"/>
    </source>
</evidence>
<dbReference type="CDD" id="cd00452">
    <property type="entry name" value="KDPG_aldolase"/>
    <property type="match status" value="1"/>
</dbReference>
<keyword evidence="5" id="KW-0119">Carbohydrate metabolism</keyword>
<evidence type="ECO:0000313" key="6">
    <source>
        <dbReference type="EMBL" id="GIH25864.1"/>
    </source>
</evidence>
<comment type="subunit">
    <text evidence="3">Homotrimer.</text>
</comment>
<name>A0A919ULD0_9ACTN</name>
<evidence type="ECO:0000256" key="5">
    <source>
        <dbReference type="ARBA" id="ARBA00023277"/>
    </source>
</evidence>
<dbReference type="PANTHER" id="PTHR30246:SF1">
    <property type="entry name" value="2-DEHYDRO-3-DEOXY-6-PHOSPHOGALACTONATE ALDOLASE-RELATED"/>
    <property type="match status" value="1"/>
</dbReference>
<dbReference type="EMBL" id="BOOA01000033">
    <property type="protein sequence ID" value="GIH25864.1"/>
    <property type="molecule type" value="Genomic_DNA"/>
</dbReference>
<dbReference type="SUPFAM" id="SSF51569">
    <property type="entry name" value="Aldolase"/>
    <property type="match status" value="1"/>
</dbReference>
<dbReference type="Proteomes" id="UP000640052">
    <property type="component" value="Unassembled WGS sequence"/>
</dbReference>
<dbReference type="Pfam" id="PF01081">
    <property type="entry name" value="Aldolase"/>
    <property type="match status" value="1"/>
</dbReference>
<reference evidence="6" key="1">
    <citation type="submission" date="2021-01" db="EMBL/GenBank/DDBJ databases">
        <title>Whole genome shotgun sequence of Acrocarpospora phusangensis NBRC 108782.</title>
        <authorList>
            <person name="Komaki H."/>
            <person name="Tamura T."/>
        </authorList>
    </citation>
    <scope>NUCLEOTIDE SEQUENCE</scope>
    <source>
        <strain evidence="6">NBRC 108782</strain>
    </source>
</reference>
<protein>
    <submittedName>
        <fullName evidence="6">Aldolase</fullName>
    </submittedName>
</protein>
<evidence type="ECO:0000256" key="3">
    <source>
        <dbReference type="ARBA" id="ARBA00011233"/>
    </source>
</evidence>
<keyword evidence="7" id="KW-1185">Reference proteome</keyword>
<dbReference type="PANTHER" id="PTHR30246">
    <property type="entry name" value="2-KETO-3-DEOXY-6-PHOSPHOGLUCONATE ALDOLASE"/>
    <property type="match status" value="1"/>
</dbReference>
<dbReference type="InterPro" id="IPR000887">
    <property type="entry name" value="Aldlse_KDPG_KHG"/>
</dbReference>
<comment type="caution">
    <text evidence="6">The sequence shown here is derived from an EMBL/GenBank/DDBJ whole genome shotgun (WGS) entry which is preliminary data.</text>
</comment>
<proteinExistence type="inferred from homology"/>
<sequence>MVERDTSVVRAEGFLGVLAAHRLLAIVRGPDADAALRTVLALVEEGVELVEVSLVTGGALSVIREARAVLGDGANLGAGTVVSGDDARAAAEAGASFLVTPAVSAAVAVGRELGLPVLAGALTPTEVVGALDAGATAIKLFPASLGGVRHLRALRDPFPDVPFVPVGGVGVAEAVDYLGAGAVAVGVGSPLVGDAAAGGSIAELRARIRDFRAAL</sequence>
<organism evidence="6 7">
    <name type="scientific">Acrocarpospora phusangensis</name>
    <dbReference type="NCBI Taxonomy" id="1070424"/>
    <lineage>
        <taxon>Bacteria</taxon>
        <taxon>Bacillati</taxon>
        <taxon>Actinomycetota</taxon>
        <taxon>Actinomycetes</taxon>
        <taxon>Streptosporangiales</taxon>
        <taxon>Streptosporangiaceae</taxon>
        <taxon>Acrocarpospora</taxon>
    </lineage>
</organism>
<comment type="pathway">
    <text evidence="1">Carbohydrate acid metabolism.</text>
</comment>
<dbReference type="Gene3D" id="3.20.20.70">
    <property type="entry name" value="Aldolase class I"/>
    <property type="match status" value="1"/>
</dbReference>
<dbReference type="AlphaFoldDB" id="A0A919ULD0"/>